<comment type="caution">
    <text evidence="1">The sequence shown here is derived from an EMBL/GenBank/DDBJ whole genome shotgun (WGS) entry which is preliminary data.</text>
</comment>
<protein>
    <submittedName>
        <fullName evidence="1">Uncharacterized protein</fullName>
    </submittedName>
</protein>
<gene>
    <name evidence="1" type="ORF">ANN_24976</name>
</gene>
<reference evidence="1 2" key="1">
    <citation type="journal article" date="2022" name="Allergy">
        <title>Genome assembly and annotation of Periplaneta americana reveal a comprehensive cockroach allergen profile.</title>
        <authorList>
            <person name="Wang L."/>
            <person name="Xiong Q."/>
            <person name="Saelim N."/>
            <person name="Wang L."/>
            <person name="Nong W."/>
            <person name="Wan A.T."/>
            <person name="Shi M."/>
            <person name="Liu X."/>
            <person name="Cao Q."/>
            <person name="Hui J.H.L."/>
            <person name="Sookrung N."/>
            <person name="Leung T.F."/>
            <person name="Tungtrongchitr A."/>
            <person name="Tsui S.K.W."/>
        </authorList>
    </citation>
    <scope>NUCLEOTIDE SEQUENCE [LARGE SCALE GENOMIC DNA]</scope>
    <source>
        <strain evidence="1">PWHHKU_190912</strain>
    </source>
</reference>
<keyword evidence="2" id="KW-1185">Reference proteome</keyword>
<proteinExistence type="predicted"/>
<dbReference type="PANTHER" id="PTHR32344">
    <property type="entry name" value="U1-TYPE DOMAIN-CONTAINING PROTEIN"/>
    <property type="match status" value="1"/>
</dbReference>
<name>A0ABQ8S0P1_PERAM</name>
<dbReference type="PANTHER" id="PTHR32344:SF1">
    <property type="entry name" value="U1-TYPE DOMAIN-CONTAINING PROTEIN"/>
    <property type="match status" value="1"/>
</dbReference>
<dbReference type="Proteomes" id="UP001148838">
    <property type="component" value="Unassembled WGS sequence"/>
</dbReference>
<evidence type="ECO:0000313" key="2">
    <source>
        <dbReference type="Proteomes" id="UP001148838"/>
    </source>
</evidence>
<dbReference type="InterPro" id="IPR033375">
    <property type="entry name" value="Cggbp1"/>
</dbReference>
<organism evidence="1 2">
    <name type="scientific">Periplaneta americana</name>
    <name type="common">American cockroach</name>
    <name type="synonym">Blatta americana</name>
    <dbReference type="NCBI Taxonomy" id="6978"/>
    <lineage>
        <taxon>Eukaryota</taxon>
        <taxon>Metazoa</taxon>
        <taxon>Ecdysozoa</taxon>
        <taxon>Arthropoda</taxon>
        <taxon>Hexapoda</taxon>
        <taxon>Insecta</taxon>
        <taxon>Pterygota</taxon>
        <taxon>Neoptera</taxon>
        <taxon>Polyneoptera</taxon>
        <taxon>Dictyoptera</taxon>
        <taxon>Blattodea</taxon>
        <taxon>Blattoidea</taxon>
        <taxon>Blattidae</taxon>
        <taxon>Blattinae</taxon>
        <taxon>Periplaneta</taxon>
    </lineage>
</organism>
<evidence type="ECO:0000313" key="1">
    <source>
        <dbReference type="EMBL" id="KAJ4427356.1"/>
    </source>
</evidence>
<dbReference type="EMBL" id="JAJSOF020000038">
    <property type="protein sequence ID" value="KAJ4427356.1"/>
    <property type="molecule type" value="Genomic_DNA"/>
</dbReference>
<sequence length="652" mass="74647">MGTVQAVQGMMLRRAEGIGRQQTRQQPRLHAGAVRDLRFKEGISRFYNLAIESEVETTINQFVAYSLALDVSTDINDKAHLANFIRGVNEHFTVSECLLDVITKYKWRRSFPDTERHHRTEEAKFAMTRVNSNRRGSSFIPYSRLCSAGSIKSTNGGTLFGDLCTRLWCHGVVFACCSYGQLSGMVEPVFGVLGAAAVSLAQPILPYALAFAAGAMIYVVVDDIIPEANSCRDSPFEINCFKFAPITSVEVKRSFSIMKNVLSDRRLTMTVDNLKKHLAVKCNQGNCAAQQLNASQSTHRFSFVNHTIKTVNMPKVRHSVNLKSKLTSYISEFKEDGLSTDNKILFCNLCQCAVSSTQKFLVQQHITTSKHQANKQLNSKQRQLFLTQPTTSNVRSEFNIDLCRSLISADIPLYKLKNKVFREFLEKYTQHTIPDESTLRKTYAPSIYDETIQKIRDEIKDSSIWVSIDETPDKEGRLVDNVVIGLLSEQYSERILLHCDVLEKCNNKTIVKLFNEAMGILITLSVCLREILRFYLTVVTLFCGPLEKELRKRLVKYFAWSVALYGAKTLTLRRSEEKRIEPFEMWIWRRMERVKWTDRVRNEAVLERVDEERIMLKLIRKRKRNWLAHWLRGSCLLKDALEGMVNGRRVGG</sequence>
<accession>A0ABQ8S0P1</accession>